<dbReference type="EMBL" id="LRPM01000086">
    <property type="protein sequence ID" value="KWZ76435.1"/>
    <property type="molecule type" value="Genomic_DNA"/>
</dbReference>
<dbReference type="STRING" id="33036.HMPREF3200_01839"/>
<gene>
    <name evidence="1" type="ORF">HMPREF3200_01839</name>
</gene>
<proteinExistence type="predicted"/>
<organism evidence="1 2">
    <name type="scientific">Anaerococcus tetradius</name>
    <dbReference type="NCBI Taxonomy" id="33036"/>
    <lineage>
        <taxon>Bacteria</taxon>
        <taxon>Bacillati</taxon>
        <taxon>Bacillota</taxon>
        <taxon>Tissierellia</taxon>
        <taxon>Tissierellales</taxon>
        <taxon>Peptoniphilaceae</taxon>
        <taxon>Anaerococcus</taxon>
    </lineage>
</organism>
<evidence type="ECO:0000313" key="1">
    <source>
        <dbReference type="EMBL" id="KWZ76435.1"/>
    </source>
</evidence>
<protein>
    <recommendedName>
        <fullName evidence="3">VWFA domain-containing protein</fullName>
    </recommendedName>
</protein>
<dbReference type="PATRIC" id="fig|33036.3.peg.1817"/>
<dbReference type="PANTHER" id="PTHR41248">
    <property type="entry name" value="NORD PROTEIN"/>
    <property type="match status" value="1"/>
</dbReference>
<dbReference type="InterPro" id="IPR051928">
    <property type="entry name" value="NorD/CobT"/>
</dbReference>
<dbReference type="Proteomes" id="UP000070383">
    <property type="component" value="Unassembled WGS sequence"/>
</dbReference>
<sequence>MKESLGLNQEKRIFNQIYNGASSYDFTPPLIGLKLDGRPDFYLNLIIGLAIKYFTKEKIEGLFALWQNHKNRDSYDLYAIYLLEDFCYKKELDQRPELLNLRKSYASSFLADKYDLKRKNLAIRENLYYCLEMKKCSDILAKSYKLSKNETNLYENFKLPSDTNKDNLEVRILNLFEKFLSYKENSKKASPFSLNFSFFDLRGTYQLERSNRADIFSNKDNRGINPLGAFIARRKTAKRAMIVSRFGKPLFSYEKEDFINKLCAVDKHKKSKVYFSSGLGLNLSDKINSLNAKALDANLSFFKKNEHFYQRIIKNLSKNIKLSLKSFDEASYELRKEGNLLGSLAWKSKIPNYQKIFSQKSYDIVADFKVDILLDGSASLLYKQEIVASEAYILSKALEANKISHRIMTYSSLGDYTVITSLKDFGEETKKDRIFSYKALGFNRDGLAYRALSTLFSKKEKNHLLIILSDASPSDIKPLISKGFALNKAYEAEVGLNDAKEELDKLRMKHLSIAGLIHKDNPKNASYLFYQDFALVKDMENLSSVCARLIKKELIKMRK</sequence>
<evidence type="ECO:0008006" key="3">
    <source>
        <dbReference type="Google" id="ProtNLM"/>
    </source>
</evidence>
<dbReference type="OrthoDB" id="1632179at2"/>
<evidence type="ECO:0000313" key="2">
    <source>
        <dbReference type="Proteomes" id="UP000070383"/>
    </source>
</evidence>
<dbReference type="AlphaFoldDB" id="A0A133KAC5"/>
<dbReference type="PANTHER" id="PTHR41248:SF1">
    <property type="entry name" value="NORD PROTEIN"/>
    <property type="match status" value="1"/>
</dbReference>
<accession>A0A133KAC5</accession>
<keyword evidence="2" id="KW-1185">Reference proteome</keyword>
<dbReference type="RefSeq" id="WP_060929905.1">
    <property type="nucleotide sequence ID" value="NZ_KQ955298.1"/>
</dbReference>
<reference evidence="2" key="1">
    <citation type="submission" date="2016-01" db="EMBL/GenBank/DDBJ databases">
        <authorList>
            <person name="Mitreva M."/>
            <person name="Pepin K.H."/>
            <person name="Mihindukulasuriya K.A."/>
            <person name="Fulton R."/>
            <person name="Fronick C."/>
            <person name="O'Laughlin M."/>
            <person name="Miner T."/>
            <person name="Herter B."/>
            <person name="Rosa B.A."/>
            <person name="Cordes M."/>
            <person name="Tomlinson C."/>
            <person name="Wollam A."/>
            <person name="Palsikar V.B."/>
            <person name="Mardis E.R."/>
            <person name="Wilson R.K."/>
        </authorList>
    </citation>
    <scope>NUCLEOTIDE SEQUENCE [LARGE SCALE GENOMIC DNA]</scope>
    <source>
        <strain evidence="2">MJR8151</strain>
    </source>
</reference>
<name>A0A133KAC5_9FIRM</name>
<comment type="caution">
    <text evidence="1">The sequence shown here is derived from an EMBL/GenBank/DDBJ whole genome shotgun (WGS) entry which is preliminary data.</text>
</comment>